<dbReference type="EMBL" id="CP002077">
    <property type="protein sequence ID" value="ADK86678.1"/>
    <property type="molecule type" value="Genomic_DNA"/>
</dbReference>
<dbReference type="STRING" id="722438.F539_02345"/>
<dbReference type="eggNOG" id="ENOG5031Y7G">
    <property type="taxonomic scope" value="Bacteria"/>
</dbReference>
<dbReference type="Pfam" id="PF06646">
    <property type="entry name" value="CypI"/>
    <property type="match status" value="1"/>
</dbReference>
<evidence type="ECO:0000256" key="2">
    <source>
        <dbReference type="SAM" id="MobiDB-lite"/>
    </source>
</evidence>
<evidence type="ECO:0000256" key="1">
    <source>
        <dbReference type="PIRNR" id="PIRNR004523"/>
    </source>
</evidence>
<dbReference type="Gene3D" id="3.40.190.190">
    <property type="entry name" value="CypI, domain 2"/>
    <property type="match status" value="1"/>
</dbReference>
<protein>
    <recommendedName>
        <fullName evidence="1">High affinity transport system protein</fullName>
    </recommendedName>
</protein>
<dbReference type="PATRIC" id="fig|722438.3.peg.469"/>
<sequence>MLKRKKLLQGFLKFLPLIIPATIFVSCARRESNHLIFNISLDHDADASISKFFELYSNNLSKKLDKKVTVSFNIIDDSFTKISNIQTAKADFAFVNSQSIKDNGIEGFNLILQTQTDAFKEDTNLDYYSDGQLKSKAEKMTTLFSKTPYKDWEDTAQQWTGSRYNFLYETNKLINFYRGMILITGSEEEIKKIKEAWDQKKWSDFMNYGIGHGSSGSAGKFQLPDLLLRKHFGSSYPGLQNAINQNPDKFANVRGREIGRDNKIKIVFDDANSFAWTHNDKNATNHFYTPTENNGKGDSEKSNNKNNKVEILTYTDPMLYDIGIVSDTLSDRYQKAIAEVFVELAKTKQDIYGPSYGYNGYNLITDPNKEILDVIHKTYG</sequence>
<reference evidence="3 4" key="1">
    <citation type="journal article" date="2010" name="Appl. Environ. Microbiol.">
        <title>Targeted chromosomal knockouts in Mycoplasma pneumoniae.</title>
        <authorList>
            <person name="Krishnakumar R."/>
            <person name="Assad-Garcia N."/>
            <person name="Benders G.A."/>
            <person name="Phan Q."/>
            <person name="Montague M.G."/>
            <person name="Glass J.I."/>
        </authorList>
    </citation>
    <scope>NUCLEOTIDE SEQUENCE [LARGE SCALE GENOMIC DNA]</scope>
    <source>
        <strain evidence="4">ATCC 15531 / DSM 22911 / NBRC 14401 / NCTC 10119 / FH</strain>
    </source>
</reference>
<dbReference type="AlphaFoldDB" id="A0A0H3DKA3"/>
<dbReference type="NCBIfam" id="NF045838">
    <property type="entry name" value="MG289_thiam_LP"/>
    <property type="match status" value="1"/>
</dbReference>
<dbReference type="RefSeq" id="WP_014325521.1">
    <property type="nucleotide sequence ID" value="NZ_CP010546.1"/>
</dbReference>
<gene>
    <name evidence="3" type="ordered locus">MPNE_0487</name>
</gene>
<dbReference type="InterPro" id="IPR010592">
    <property type="entry name" value="CypI"/>
</dbReference>
<feature type="region of interest" description="Disordered" evidence="2">
    <location>
        <begin position="285"/>
        <end position="304"/>
    </location>
</feature>
<dbReference type="PaxDb" id="722438-MPNE_0487"/>
<dbReference type="Gene3D" id="3.40.190.180">
    <property type="entry name" value="Cypl, domain I"/>
    <property type="match status" value="1"/>
</dbReference>
<proteinExistence type="predicted"/>
<comment type="function">
    <text evidence="1">Part of a high-affinity transport system.</text>
</comment>
<dbReference type="PROSITE" id="PS51257">
    <property type="entry name" value="PROKAR_LIPOPROTEIN"/>
    <property type="match status" value="1"/>
</dbReference>
<dbReference type="InterPro" id="IPR043099">
    <property type="entry name" value="CypI_dom_I"/>
</dbReference>
<dbReference type="KEGG" id="mpj:MPNE_0487"/>
<evidence type="ECO:0000313" key="3">
    <source>
        <dbReference type="EMBL" id="ADK86678.1"/>
    </source>
</evidence>
<dbReference type="GeneID" id="66608918"/>
<accession>A0A0H3DKA3</accession>
<organism evidence="3 4">
    <name type="scientific">Mycoplasmoides pneumoniae (strain ATCC 15531 / DSM 23978 / CIP 103766 / NBRC 14401 / NCTC 10119 / FH)</name>
    <name type="common">Mycoplasma pneumoniae</name>
    <dbReference type="NCBI Taxonomy" id="722438"/>
    <lineage>
        <taxon>Bacteria</taxon>
        <taxon>Bacillati</taxon>
        <taxon>Mycoplasmatota</taxon>
        <taxon>Mycoplasmoidales</taxon>
        <taxon>Mycoplasmoidaceae</taxon>
        <taxon>Mycoplasmoides</taxon>
    </lineage>
</organism>
<dbReference type="HOGENOM" id="CLU_055613_0_0_14"/>
<name>A0A0H3DKA3_MYCPB</name>
<evidence type="ECO:0000313" key="4">
    <source>
        <dbReference type="Proteomes" id="UP000007756"/>
    </source>
</evidence>
<keyword evidence="1" id="KW-0813">Transport</keyword>
<dbReference type="PIRSF" id="PIRSF004523">
    <property type="entry name" value="Mycoplasma_p37"/>
    <property type="match status" value="1"/>
</dbReference>
<dbReference type="Proteomes" id="UP000007756">
    <property type="component" value="Chromosome"/>
</dbReference>
<dbReference type="InterPro" id="IPR043100">
    <property type="entry name" value="CypI_dom_II"/>
</dbReference>